<dbReference type="PATRIC" id="fig|104102.7.peg.2447"/>
<dbReference type="Pfam" id="PF04072">
    <property type="entry name" value="LCM"/>
    <property type="match status" value="1"/>
</dbReference>
<dbReference type="InterPro" id="IPR007213">
    <property type="entry name" value="Ppm1/Ppm2/Tcmp"/>
</dbReference>
<keyword evidence="6" id="KW-1185">Reference proteome</keyword>
<reference evidence="5 6" key="1">
    <citation type="submission" date="2014-06" db="EMBL/GenBank/DDBJ databases">
        <title>Functional and comparative genomic analyses of the Drosophila gut microbiota identify candidate symbiosis factors.</title>
        <authorList>
            <person name="Newell P.D."/>
            <person name="Chaston J.M."/>
            <person name="Douglas A.E."/>
        </authorList>
    </citation>
    <scope>NUCLEOTIDE SEQUENCE [LARGE SCALE GENOMIC DNA]</scope>
    <source>
        <strain evidence="5 6">DmCS_006</strain>
    </source>
</reference>
<dbReference type="NCBIfam" id="TIGR00027">
    <property type="entry name" value="mthyl_TIGR00027"/>
    <property type="match status" value="1"/>
</dbReference>
<name>A0A094ZJ26_9PROT</name>
<gene>
    <name evidence="5" type="ORF">AtDm6_2472</name>
</gene>
<dbReference type="STRING" id="104102.AtDm6_2472"/>
<dbReference type="EC" id="2.1.1.-" evidence="4"/>
<evidence type="ECO:0000256" key="2">
    <source>
        <dbReference type="ARBA" id="ARBA00022603"/>
    </source>
</evidence>
<dbReference type="RefSeq" id="WP_035381022.1">
    <property type="nucleotide sequence ID" value="NZ_JACAOJ010000003.1"/>
</dbReference>
<organism evidence="5 6">
    <name type="scientific">Acetobacter tropicalis</name>
    <dbReference type="NCBI Taxonomy" id="104102"/>
    <lineage>
        <taxon>Bacteria</taxon>
        <taxon>Pseudomonadati</taxon>
        <taxon>Pseudomonadota</taxon>
        <taxon>Alphaproteobacteria</taxon>
        <taxon>Acetobacterales</taxon>
        <taxon>Acetobacteraceae</taxon>
        <taxon>Acetobacter</taxon>
    </lineage>
</organism>
<dbReference type="EMBL" id="JOKM01000079">
    <property type="protein sequence ID" value="KGB22461.1"/>
    <property type="molecule type" value="Genomic_DNA"/>
</dbReference>
<dbReference type="PANTHER" id="PTHR43619:SF2">
    <property type="entry name" value="S-ADENOSYL-L-METHIONINE-DEPENDENT METHYLTRANSFERASES SUPERFAMILY PROTEIN"/>
    <property type="match status" value="1"/>
</dbReference>
<keyword evidence="3" id="KW-0808">Transferase</keyword>
<comment type="caution">
    <text evidence="5">The sequence shown here is derived from an EMBL/GenBank/DDBJ whole genome shotgun (WGS) entry which is preliminary data.</text>
</comment>
<evidence type="ECO:0000313" key="5">
    <source>
        <dbReference type="EMBL" id="KGB22461.1"/>
    </source>
</evidence>
<dbReference type="GO" id="GO:0008168">
    <property type="term" value="F:methyltransferase activity"/>
    <property type="evidence" value="ECO:0007669"/>
    <property type="project" value="UniProtKB-UniRule"/>
</dbReference>
<proteinExistence type="inferred from homology"/>
<dbReference type="InterPro" id="IPR029063">
    <property type="entry name" value="SAM-dependent_MTases_sf"/>
</dbReference>
<protein>
    <recommendedName>
        <fullName evidence="4">S-adenosyl-L-methionine-dependent methyltransferase</fullName>
        <ecNumber evidence="4">2.1.1.-</ecNumber>
    </recommendedName>
</protein>
<evidence type="ECO:0000256" key="1">
    <source>
        <dbReference type="ARBA" id="ARBA00008138"/>
    </source>
</evidence>
<evidence type="ECO:0000256" key="4">
    <source>
        <dbReference type="RuleBase" id="RU362030"/>
    </source>
</evidence>
<evidence type="ECO:0000313" key="6">
    <source>
        <dbReference type="Proteomes" id="UP000029448"/>
    </source>
</evidence>
<evidence type="ECO:0000256" key="3">
    <source>
        <dbReference type="ARBA" id="ARBA00022679"/>
    </source>
</evidence>
<comment type="similarity">
    <text evidence="1 4">Belongs to the UPF0677 family.</text>
</comment>
<accession>A0A094ZJ26</accession>
<dbReference type="Gene3D" id="3.40.50.150">
    <property type="entry name" value="Vaccinia Virus protein VP39"/>
    <property type="match status" value="1"/>
</dbReference>
<keyword evidence="2 4" id="KW-0489">Methyltransferase</keyword>
<dbReference type="GeneID" id="89479453"/>
<dbReference type="InterPro" id="IPR011610">
    <property type="entry name" value="SAM_mthyl_Trfase_ML2640-like"/>
</dbReference>
<dbReference type="GO" id="GO:0032259">
    <property type="term" value="P:methylation"/>
    <property type="evidence" value="ECO:0007669"/>
    <property type="project" value="UniProtKB-KW"/>
</dbReference>
<dbReference type="PANTHER" id="PTHR43619">
    <property type="entry name" value="S-ADENOSYL-L-METHIONINE-DEPENDENT METHYLTRANSFERASE YKTD-RELATED"/>
    <property type="match status" value="1"/>
</dbReference>
<sequence>MPLLQAPCPSTTALHVARQRALHQIHEQGRLFSDPLALPILGENARTLAFSEREIAKTRLRHFVVARQRIAEDALNKAVEHGMRQAVILGAGLDTFGIRNPFETHDLRVFEVDEPHMQAWKREQIGKLGLPVPPSLTYVAVNFETESLSQKLGKGGFDSSQPAFFVWLGVIPYLTRSAITATLDFIGTLPHANVVFDYNEPVSNYTGQDREKTLARERAVAALGEPWHSRFQPEEIASLLRNSGFTHITDRDRYDLAAYFGSTIPRPEQRQASAHVLHAWR</sequence>
<dbReference type="Proteomes" id="UP000029448">
    <property type="component" value="Unassembled WGS sequence"/>
</dbReference>
<keyword evidence="4" id="KW-0949">S-adenosyl-L-methionine</keyword>
<comment type="function">
    <text evidence="4">Exhibits S-adenosyl-L-methionine-dependent methyltransferase activity.</text>
</comment>
<dbReference type="SUPFAM" id="SSF53335">
    <property type="entry name" value="S-adenosyl-L-methionine-dependent methyltransferases"/>
    <property type="match status" value="1"/>
</dbReference>
<dbReference type="AlphaFoldDB" id="A0A094ZJ26"/>